<gene>
    <name evidence="2" type="ORF">NX774_11765</name>
</gene>
<protein>
    <submittedName>
        <fullName evidence="2">Uncharacterized protein</fullName>
    </submittedName>
</protein>
<feature type="signal peptide" evidence="1">
    <location>
        <begin position="1"/>
        <end position="20"/>
    </location>
</feature>
<comment type="caution">
    <text evidence="2">The sequence shown here is derived from an EMBL/GenBank/DDBJ whole genome shotgun (WGS) entry which is preliminary data.</text>
</comment>
<keyword evidence="1" id="KW-0732">Signal</keyword>
<evidence type="ECO:0000256" key="1">
    <source>
        <dbReference type="SAM" id="SignalP"/>
    </source>
</evidence>
<proteinExistence type="predicted"/>
<dbReference type="EMBL" id="JANUHB010000002">
    <property type="protein sequence ID" value="MCS0808597.1"/>
    <property type="molecule type" value="Genomic_DNA"/>
</dbReference>
<evidence type="ECO:0000313" key="3">
    <source>
        <dbReference type="Proteomes" id="UP001206126"/>
    </source>
</evidence>
<name>A0ABT2DBD9_9BURK</name>
<dbReference type="RefSeq" id="WP_258822361.1">
    <property type="nucleotide sequence ID" value="NZ_JANUHB010000002.1"/>
</dbReference>
<evidence type="ECO:0000313" key="2">
    <source>
        <dbReference type="EMBL" id="MCS0808597.1"/>
    </source>
</evidence>
<accession>A0ABT2DBD9</accession>
<dbReference type="Proteomes" id="UP001206126">
    <property type="component" value="Unassembled WGS sequence"/>
</dbReference>
<keyword evidence="3" id="KW-1185">Reference proteome</keyword>
<feature type="chain" id="PRO_5047215164" evidence="1">
    <location>
        <begin position="21"/>
        <end position="411"/>
    </location>
</feature>
<dbReference type="PROSITE" id="PS51257">
    <property type="entry name" value="PROKAR_LIPOPROTEIN"/>
    <property type="match status" value="1"/>
</dbReference>
<sequence length="411" mass="43881">MGLHRVHVWVGSLVTVLALASCGGGTSDAPARQAGQAGSGGPGEAPVVADFVRVAQQEPCGDLRNRLYLIDGKQVFWDRAGTCPDNGYSQRLFGANPQTVLCEATDTLAGMKTFCANEAMRALFETIQKNIGTPTLGLDASHKVEFIPFLPRSGSALPFRLLARQFTSGVTVAQNVVVRDQAGFEQLWSQHVSKPAPVPGMPKVDFSTSMVVGVFMGERHNCMNSMGVVRIGSQDGRMLVDVEDASVSNWPCPPLVTAPMELVVLDRNDAPADFVRHATERLLATELDSTAYSLVSAPRRVVIKDAASWAALWAQHAGSARALPQVDFGTQMVVGVFLGQSGGGCYTTDLQSISSNGSKITVRYTDTVPGPASVCTKNITSPAWIVAAPRSDMPVEFVREVAEFPGPEQSF</sequence>
<organism evidence="2 3">
    <name type="scientific">Massilia agilis</name>
    <dbReference type="NCBI Taxonomy" id="1811226"/>
    <lineage>
        <taxon>Bacteria</taxon>
        <taxon>Pseudomonadati</taxon>
        <taxon>Pseudomonadota</taxon>
        <taxon>Betaproteobacteria</taxon>
        <taxon>Burkholderiales</taxon>
        <taxon>Oxalobacteraceae</taxon>
        <taxon>Telluria group</taxon>
        <taxon>Massilia</taxon>
    </lineage>
</organism>
<reference evidence="2 3" key="1">
    <citation type="submission" date="2022-08" db="EMBL/GenBank/DDBJ databases">
        <title>Reclassification of Massilia species as members of the genera Telluria, Duganella, Pseudoduganella, Mokoshia gen. nov. and Zemynaea gen. nov. using orthogonal and non-orthogonal genome-based approaches.</title>
        <authorList>
            <person name="Bowman J.P."/>
        </authorList>
    </citation>
    <scope>NUCLEOTIDE SEQUENCE [LARGE SCALE GENOMIC DNA]</scope>
    <source>
        <strain evidence="2 3">JCM 31605</strain>
    </source>
</reference>